<dbReference type="SUPFAM" id="SSF52833">
    <property type="entry name" value="Thioredoxin-like"/>
    <property type="match status" value="1"/>
</dbReference>
<keyword evidence="6" id="KW-0812">Transmembrane</keyword>
<dbReference type="Pfam" id="PF13462">
    <property type="entry name" value="Thioredoxin_4"/>
    <property type="match status" value="1"/>
</dbReference>
<evidence type="ECO:0000256" key="6">
    <source>
        <dbReference type="SAM" id="Phobius"/>
    </source>
</evidence>
<evidence type="ECO:0000256" key="5">
    <source>
        <dbReference type="ARBA" id="ARBA00023284"/>
    </source>
</evidence>
<comment type="similarity">
    <text evidence="1">Belongs to the thioredoxin family. DsbA subfamily.</text>
</comment>
<feature type="domain" description="Thioredoxin-like fold" evidence="7">
    <location>
        <begin position="51"/>
        <end position="210"/>
    </location>
</feature>
<organism evidence="8 9">
    <name type="scientific">Enterobacter cloacae</name>
    <dbReference type="NCBI Taxonomy" id="550"/>
    <lineage>
        <taxon>Bacteria</taxon>
        <taxon>Pseudomonadati</taxon>
        <taxon>Pseudomonadota</taxon>
        <taxon>Gammaproteobacteria</taxon>
        <taxon>Enterobacterales</taxon>
        <taxon>Enterobacteriaceae</taxon>
        <taxon>Enterobacter</taxon>
        <taxon>Enterobacter cloacae complex</taxon>
    </lineage>
</organism>
<keyword evidence="6" id="KW-0472">Membrane</keyword>
<keyword evidence="4" id="KW-1015">Disulfide bond</keyword>
<evidence type="ECO:0000259" key="7">
    <source>
        <dbReference type="Pfam" id="PF13462"/>
    </source>
</evidence>
<keyword evidence="6" id="KW-1133">Transmembrane helix</keyword>
<dbReference type="Gene3D" id="3.40.30.10">
    <property type="entry name" value="Glutaredoxin"/>
    <property type="match status" value="1"/>
</dbReference>
<comment type="caution">
    <text evidence="8">The sequence shown here is derived from an EMBL/GenBank/DDBJ whole genome shotgun (WGS) entry which is preliminary data.</text>
</comment>
<name>A0AA42R2V7_ENTCL</name>
<dbReference type="InterPro" id="IPR012336">
    <property type="entry name" value="Thioredoxin-like_fold"/>
</dbReference>
<evidence type="ECO:0000256" key="3">
    <source>
        <dbReference type="ARBA" id="ARBA00023002"/>
    </source>
</evidence>
<protein>
    <submittedName>
        <fullName evidence="8">DsbA family protein</fullName>
    </submittedName>
</protein>
<keyword evidence="3" id="KW-0560">Oxidoreductase</keyword>
<dbReference type="GO" id="GO:0016491">
    <property type="term" value="F:oxidoreductase activity"/>
    <property type="evidence" value="ECO:0007669"/>
    <property type="project" value="UniProtKB-KW"/>
</dbReference>
<accession>A0AA42R2V7</accession>
<sequence>MTNKQLTIILCGIVVLLGFAFGIYGHFNKKSETAARLAQENSSVFNRSHAPTYGPPEAKVRIVEFFDPACETCRAFYPLVKRIVDSHQGKVQLVVRLVPLHKGSDVAAKILIAAHQQKLFFPVTEVVLNSQDAWAAHDNPNPERIWTFLKGTSLDAAKAKQDAGSPEAQAVLDQDMADASTLQVTKTPGFFVNGRPLKDFGHEQLKALVEEEVKRVYAE</sequence>
<keyword evidence="5" id="KW-0676">Redox-active center</keyword>
<keyword evidence="2" id="KW-0732">Signal</keyword>
<feature type="transmembrane region" description="Helical" evidence="6">
    <location>
        <begin position="6"/>
        <end position="27"/>
    </location>
</feature>
<evidence type="ECO:0000313" key="9">
    <source>
        <dbReference type="Proteomes" id="UP001161707"/>
    </source>
</evidence>
<reference evidence="8" key="1">
    <citation type="submission" date="2022-09" db="EMBL/GenBank/DDBJ databases">
        <title>Intensive care unit water sources are persistently colonized with multi-drug resistant bacteria and are the site of extensive horizontal gene transfer of antibiotic resistance genes.</title>
        <authorList>
            <person name="Diorio-Toth L."/>
        </authorList>
    </citation>
    <scope>NUCLEOTIDE SEQUENCE</scope>
    <source>
        <strain evidence="8">GD03711</strain>
    </source>
</reference>
<evidence type="ECO:0000256" key="1">
    <source>
        <dbReference type="ARBA" id="ARBA00005791"/>
    </source>
</evidence>
<dbReference type="AlphaFoldDB" id="A0AA42R2V7"/>
<dbReference type="PANTHER" id="PTHR13887:SF14">
    <property type="entry name" value="DISULFIDE BOND FORMATION PROTEIN D"/>
    <property type="match status" value="1"/>
</dbReference>
<evidence type="ECO:0000313" key="8">
    <source>
        <dbReference type="EMBL" id="MDH1482155.1"/>
    </source>
</evidence>
<dbReference type="EMBL" id="JAOCIY010000089">
    <property type="protein sequence ID" value="MDH1482155.1"/>
    <property type="molecule type" value="Genomic_DNA"/>
</dbReference>
<gene>
    <name evidence="8" type="ORF">N5E88_22080</name>
</gene>
<evidence type="ECO:0000256" key="4">
    <source>
        <dbReference type="ARBA" id="ARBA00023157"/>
    </source>
</evidence>
<dbReference type="Proteomes" id="UP001161707">
    <property type="component" value="Unassembled WGS sequence"/>
</dbReference>
<dbReference type="RefSeq" id="WP_055401307.1">
    <property type="nucleotide sequence ID" value="NZ_CP104838.1"/>
</dbReference>
<proteinExistence type="inferred from homology"/>
<evidence type="ECO:0000256" key="2">
    <source>
        <dbReference type="ARBA" id="ARBA00022729"/>
    </source>
</evidence>
<dbReference type="InterPro" id="IPR036249">
    <property type="entry name" value="Thioredoxin-like_sf"/>
</dbReference>
<dbReference type="PANTHER" id="PTHR13887">
    <property type="entry name" value="GLUTATHIONE S-TRANSFERASE KAPPA"/>
    <property type="match status" value="1"/>
</dbReference>